<evidence type="ECO:0000256" key="1">
    <source>
        <dbReference type="SAM" id="MobiDB-lite"/>
    </source>
</evidence>
<dbReference type="InterPro" id="IPR001254">
    <property type="entry name" value="Trypsin_dom"/>
</dbReference>
<feature type="domain" description="Peptidase S1" evidence="2">
    <location>
        <begin position="1"/>
        <end position="100"/>
    </location>
</feature>
<accession>A0A8R2M976</accession>
<feature type="region of interest" description="Disordered" evidence="1">
    <location>
        <begin position="1"/>
        <end position="21"/>
    </location>
</feature>
<dbReference type="PROSITE" id="PS00135">
    <property type="entry name" value="TRYPSIN_SER"/>
    <property type="match status" value="1"/>
</dbReference>
<evidence type="ECO:0000259" key="2">
    <source>
        <dbReference type="PROSITE" id="PS50240"/>
    </source>
</evidence>
<dbReference type="PROSITE" id="PS50240">
    <property type="entry name" value="TRYPSIN_DOM"/>
    <property type="match status" value="1"/>
</dbReference>
<reference evidence="3" key="2">
    <citation type="submission" date="2022-06" db="UniProtKB">
        <authorList>
            <consortium name="EnsemblMetazoa"/>
        </authorList>
    </citation>
    <scope>IDENTIFICATION</scope>
    <source>
        <strain evidence="3">p50T (Dazao)</strain>
    </source>
</reference>
<dbReference type="PANTHER" id="PTHR24260:SF134">
    <property type="entry name" value="AT07769P-RELATED"/>
    <property type="match status" value="1"/>
</dbReference>
<dbReference type="SUPFAM" id="SSF50494">
    <property type="entry name" value="Trypsin-like serine proteases"/>
    <property type="match status" value="1"/>
</dbReference>
<proteinExistence type="predicted"/>
<dbReference type="InterPro" id="IPR051333">
    <property type="entry name" value="CLIP_Serine_Protease"/>
</dbReference>
<dbReference type="InterPro" id="IPR043504">
    <property type="entry name" value="Peptidase_S1_PA_chymotrypsin"/>
</dbReference>
<name>A0A8R2M976_BOMMO</name>
<dbReference type="Proteomes" id="UP000005204">
    <property type="component" value="Unassembled WGS sequence"/>
</dbReference>
<dbReference type="Gene3D" id="2.40.10.10">
    <property type="entry name" value="Trypsin-like serine proteases"/>
    <property type="match status" value="1"/>
</dbReference>
<dbReference type="PANTHER" id="PTHR24260">
    <property type="match status" value="1"/>
</dbReference>
<dbReference type="EnsemblMetazoa" id="XM_038021566.1">
    <property type="protein sequence ID" value="XP_037877494.1"/>
    <property type="gene ID" value="LOC119631051"/>
</dbReference>
<keyword evidence="4" id="KW-1185">Reference proteome</keyword>
<organism evidence="3 4">
    <name type="scientific">Bombyx mori</name>
    <name type="common">Silk moth</name>
    <dbReference type="NCBI Taxonomy" id="7091"/>
    <lineage>
        <taxon>Eukaryota</taxon>
        <taxon>Metazoa</taxon>
        <taxon>Ecdysozoa</taxon>
        <taxon>Arthropoda</taxon>
        <taxon>Hexapoda</taxon>
        <taxon>Insecta</taxon>
        <taxon>Pterygota</taxon>
        <taxon>Neoptera</taxon>
        <taxon>Endopterygota</taxon>
        <taxon>Lepidoptera</taxon>
        <taxon>Glossata</taxon>
        <taxon>Ditrysia</taxon>
        <taxon>Bombycoidea</taxon>
        <taxon>Bombycidae</taxon>
        <taxon>Bombycinae</taxon>
        <taxon>Bombyx</taxon>
    </lineage>
</organism>
<dbReference type="InterPro" id="IPR033116">
    <property type="entry name" value="TRYPSIN_SER"/>
</dbReference>
<dbReference type="GO" id="GO:0006508">
    <property type="term" value="P:proteolysis"/>
    <property type="evidence" value="ECO:0007669"/>
    <property type="project" value="InterPro"/>
</dbReference>
<dbReference type="Pfam" id="PF00089">
    <property type="entry name" value="Trypsin"/>
    <property type="match status" value="1"/>
</dbReference>
<evidence type="ECO:0000313" key="3">
    <source>
        <dbReference type="EnsemblMetazoa" id="XP_037877494.1"/>
    </source>
</evidence>
<dbReference type="InterPro" id="IPR009003">
    <property type="entry name" value="Peptidase_S1_PA"/>
</dbReference>
<dbReference type="GO" id="GO:0004252">
    <property type="term" value="F:serine-type endopeptidase activity"/>
    <property type="evidence" value="ECO:0007669"/>
    <property type="project" value="InterPro"/>
</dbReference>
<feature type="compositionally biased region" description="Polar residues" evidence="1">
    <location>
        <begin position="1"/>
        <end position="12"/>
    </location>
</feature>
<sequence>MLLREQQPTKTPSEPPGHYQRRLRRTFGNNVIIASTLCVDGSNGRSTCSGDSGGPLTIGSGGSRQLIGITSFGSAQGCQRGHPAGFARVTSFNSWIRARI</sequence>
<dbReference type="AlphaFoldDB" id="A0A8R2M976"/>
<reference evidence="4" key="1">
    <citation type="journal article" date="2008" name="Insect Biochem. Mol. Biol.">
        <title>The genome of a lepidopteran model insect, the silkworm Bombyx mori.</title>
        <authorList>
            <consortium name="International Silkworm Genome Consortium"/>
        </authorList>
    </citation>
    <scope>NUCLEOTIDE SEQUENCE [LARGE SCALE GENOMIC DNA]</scope>
    <source>
        <strain evidence="4">p50T</strain>
    </source>
</reference>
<protein>
    <recommendedName>
        <fullName evidence="2">Peptidase S1 domain-containing protein</fullName>
    </recommendedName>
</protein>
<evidence type="ECO:0000313" key="4">
    <source>
        <dbReference type="Proteomes" id="UP000005204"/>
    </source>
</evidence>